<accession>A0ACC2S0I5</accession>
<dbReference type="Proteomes" id="UP001165960">
    <property type="component" value="Unassembled WGS sequence"/>
</dbReference>
<name>A0ACC2S0I5_9FUNG</name>
<evidence type="ECO:0000313" key="1">
    <source>
        <dbReference type="EMBL" id="KAJ9055813.1"/>
    </source>
</evidence>
<dbReference type="EMBL" id="QTSX02006317">
    <property type="protein sequence ID" value="KAJ9055813.1"/>
    <property type="molecule type" value="Genomic_DNA"/>
</dbReference>
<reference evidence="1" key="1">
    <citation type="submission" date="2022-04" db="EMBL/GenBank/DDBJ databases">
        <title>Genome of the entomopathogenic fungus Entomophthora muscae.</title>
        <authorList>
            <person name="Elya C."/>
            <person name="Lovett B.R."/>
            <person name="Lee E."/>
            <person name="Macias A.M."/>
            <person name="Hajek A.E."/>
            <person name="De Bivort B.L."/>
            <person name="Kasson M.T."/>
            <person name="De Fine Licht H.H."/>
            <person name="Stajich J.E."/>
        </authorList>
    </citation>
    <scope>NUCLEOTIDE SEQUENCE</scope>
    <source>
        <strain evidence="1">Berkeley</strain>
    </source>
</reference>
<evidence type="ECO:0000313" key="2">
    <source>
        <dbReference type="Proteomes" id="UP001165960"/>
    </source>
</evidence>
<proteinExistence type="predicted"/>
<sequence length="179" mass="19248">MNERITSLVSQTTAMTTRVNGIVGTLAVQKMQLNEIGTVATTARDIGCQNSSTLDTLEEGLCLLWARQPAAESEFEGEPHINQIFDPKTSIIAAFFTIYETAMQRATDDLKKEQSLPAAVTLTQPSTVTAFGAHSMNPNNGACCPGGGLFFPGEVIEKNLSRFSSGTCKNTPKGFLQIQ</sequence>
<keyword evidence="2" id="KW-1185">Reference proteome</keyword>
<comment type="caution">
    <text evidence="1">The sequence shown here is derived from an EMBL/GenBank/DDBJ whole genome shotgun (WGS) entry which is preliminary data.</text>
</comment>
<gene>
    <name evidence="1" type="ORF">DSO57_1039340</name>
</gene>
<protein>
    <submittedName>
        <fullName evidence="1">Uncharacterized protein</fullName>
    </submittedName>
</protein>
<organism evidence="1 2">
    <name type="scientific">Entomophthora muscae</name>
    <dbReference type="NCBI Taxonomy" id="34485"/>
    <lineage>
        <taxon>Eukaryota</taxon>
        <taxon>Fungi</taxon>
        <taxon>Fungi incertae sedis</taxon>
        <taxon>Zoopagomycota</taxon>
        <taxon>Entomophthoromycotina</taxon>
        <taxon>Entomophthoromycetes</taxon>
        <taxon>Entomophthorales</taxon>
        <taxon>Entomophthoraceae</taxon>
        <taxon>Entomophthora</taxon>
    </lineage>
</organism>